<dbReference type="PANTHER" id="PTHR43708:SF5">
    <property type="entry name" value="CONSERVED EXPRESSED OXIDOREDUCTASE (EUROFUNG)-RELATED"/>
    <property type="match status" value="1"/>
</dbReference>
<dbReference type="InterPro" id="IPR036291">
    <property type="entry name" value="NAD(P)-bd_dom_sf"/>
</dbReference>
<organism evidence="5">
    <name type="scientific">Roseihalotalea indica</name>
    <dbReference type="NCBI Taxonomy" id="2867963"/>
    <lineage>
        <taxon>Bacteria</taxon>
        <taxon>Pseudomonadati</taxon>
        <taxon>Bacteroidota</taxon>
        <taxon>Cytophagia</taxon>
        <taxon>Cytophagales</taxon>
        <taxon>Catalimonadaceae</taxon>
        <taxon>Roseihalotalea</taxon>
    </lineage>
</organism>
<comment type="similarity">
    <text evidence="1">Belongs to the Gfo/Idh/MocA family.</text>
</comment>
<dbReference type="Pfam" id="PF01408">
    <property type="entry name" value="GFO_IDH_MocA"/>
    <property type="match status" value="1"/>
</dbReference>
<evidence type="ECO:0000259" key="4">
    <source>
        <dbReference type="Pfam" id="PF02894"/>
    </source>
</evidence>
<dbReference type="Pfam" id="PF02894">
    <property type="entry name" value="GFO_IDH_MocA_C"/>
    <property type="match status" value="1"/>
</dbReference>
<name>A0AA49GMX6_9BACT</name>
<dbReference type="InterPro" id="IPR051317">
    <property type="entry name" value="Gfo/Idh/MocA_oxidoreduct"/>
</dbReference>
<evidence type="ECO:0000313" key="5">
    <source>
        <dbReference type="EMBL" id="WKN36741.1"/>
    </source>
</evidence>
<keyword evidence="2" id="KW-0560">Oxidoreductase</keyword>
<dbReference type="GO" id="GO:0000166">
    <property type="term" value="F:nucleotide binding"/>
    <property type="evidence" value="ECO:0007669"/>
    <property type="project" value="InterPro"/>
</dbReference>
<protein>
    <submittedName>
        <fullName evidence="5">Gfo/Idh/MocA family oxidoreductase</fullName>
    </submittedName>
</protein>
<gene>
    <name evidence="5" type="ORF">K4G66_30720</name>
</gene>
<accession>A0AA49GMX6</accession>
<reference evidence="5" key="2">
    <citation type="journal article" date="2024" name="Antonie Van Leeuwenhoek">
        <title>Roseihalotalea indica gen. nov., sp. nov., a halophilic Bacteroidetes from mesopelagic Southwest Indian Ocean with higher carbohydrate metabolic potential.</title>
        <authorList>
            <person name="Chen B."/>
            <person name="Zhang M."/>
            <person name="Lin D."/>
            <person name="Ye J."/>
            <person name="Tang K."/>
        </authorList>
    </citation>
    <scope>NUCLEOTIDE SEQUENCE</scope>
    <source>
        <strain evidence="5">TK19036</strain>
    </source>
</reference>
<dbReference type="EMBL" id="CP120682">
    <property type="protein sequence ID" value="WKN36741.1"/>
    <property type="molecule type" value="Genomic_DNA"/>
</dbReference>
<feature type="domain" description="Gfo/Idh/MocA-like oxidoreductase N-terminal" evidence="3">
    <location>
        <begin position="2"/>
        <end position="117"/>
    </location>
</feature>
<dbReference type="InterPro" id="IPR004104">
    <property type="entry name" value="Gfo/Idh/MocA-like_OxRdtase_C"/>
</dbReference>
<proteinExistence type="inferred from homology"/>
<dbReference type="PANTHER" id="PTHR43708">
    <property type="entry name" value="CONSERVED EXPRESSED OXIDOREDUCTASE (EUROFUNG)"/>
    <property type="match status" value="1"/>
</dbReference>
<dbReference type="GO" id="GO:0016491">
    <property type="term" value="F:oxidoreductase activity"/>
    <property type="evidence" value="ECO:0007669"/>
    <property type="project" value="UniProtKB-KW"/>
</dbReference>
<dbReference type="Gene3D" id="3.40.50.720">
    <property type="entry name" value="NAD(P)-binding Rossmann-like Domain"/>
    <property type="match status" value="1"/>
</dbReference>
<sequence length="348" mass="39182">MINVALASYGMSGKVFHAPLITAHPDFALYKVLERHRNDAAADYPDITTVRTFEDILRDEKVDVVVVNTPNPYHYDMTKAALEAGKHVVVEKPFTNTVQEAQKLIAVAEKQQKLLTVFQNRRLDSDFLTIQKVLDQKLCGRVVEYEAHYDRFRNYIQPDTWKEESGPGSGILFNLGSHMIDQALVLFGLPEKLFAKLSIQRSGGKTPDAYHLILTYPHLHVILKSSYLVRDEGPRYKILGEIGTFTKYGLDPQEDALKVGATPTGQDWGKEPKRIWGTLVTELNELPFQGKIASEAGNYLTFYDNLAKAISGESPLLVTAQEAMQVIYLIELAYQSNELGQELPVEIR</sequence>
<evidence type="ECO:0000256" key="2">
    <source>
        <dbReference type="ARBA" id="ARBA00023002"/>
    </source>
</evidence>
<evidence type="ECO:0000259" key="3">
    <source>
        <dbReference type="Pfam" id="PF01408"/>
    </source>
</evidence>
<reference evidence="5" key="1">
    <citation type="journal article" date="2023" name="Comput. Struct. Biotechnol. J.">
        <title>Discovery of a novel marine Bacteroidetes with a rich repertoire of carbohydrate-active enzymes.</title>
        <authorList>
            <person name="Chen B."/>
            <person name="Liu G."/>
            <person name="Chen Q."/>
            <person name="Wang H."/>
            <person name="Liu L."/>
            <person name="Tang K."/>
        </authorList>
    </citation>
    <scope>NUCLEOTIDE SEQUENCE</scope>
    <source>
        <strain evidence="5">TK19036</strain>
    </source>
</reference>
<dbReference type="SUPFAM" id="SSF51735">
    <property type="entry name" value="NAD(P)-binding Rossmann-fold domains"/>
    <property type="match status" value="1"/>
</dbReference>
<evidence type="ECO:0000256" key="1">
    <source>
        <dbReference type="ARBA" id="ARBA00010928"/>
    </source>
</evidence>
<dbReference type="AlphaFoldDB" id="A0AA49GMX6"/>
<dbReference type="InterPro" id="IPR000683">
    <property type="entry name" value="Gfo/Idh/MocA-like_OxRdtase_N"/>
</dbReference>
<feature type="domain" description="Gfo/Idh/MocA-like oxidoreductase C-terminal" evidence="4">
    <location>
        <begin position="138"/>
        <end position="346"/>
    </location>
</feature>
<dbReference type="Gene3D" id="3.30.360.10">
    <property type="entry name" value="Dihydrodipicolinate Reductase, domain 2"/>
    <property type="match status" value="1"/>
</dbReference>